<dbReference type="EMBL" id="RDQH01000335">
    <property type="protein sequence ID" value="RXH88550.1"/>
    <property type="molecule type" value="Genomic_DNA"/>
</dbReference>
<gene>
    <name evidence="1" type="ORF">DVH24_000149</name>
</gene>
<proteinExistence type="predicted"/>
<dbReference type="AlphaFoldDB" id="A0A498IZ57"/>
<reference evidence="1 2" key="1">
    <citation type="submission" date="2018-10" db="EMBL/GenBank/DDBJ databases">
        <title>A high-quality apple genome assembly.</title>
        <authorList>
            <person name="Hu J."/>
        </authorList>
    </citation>
    <scope>NUCLEOTIDE SEQUENCE [LARGE SCALE GENOMIC DNA]</scope>
    <source>
        <strain evidence="2">cv. HFTH1</strain>
        <tissue evidence="1">Young leaf</tissue>
    </source>
</reference>
<evidence type="ECO:0000313" key="2">
    <source>
        <dbReference type="Proteomes" id="UP000290289"/>
    </source>
</evidence>
<comment type="caution">
    <text evidence="1">The sequence shown here is derived from an EMBL/GenBank/DDBJ whole genome shotgun (WGS) entry which is preliminary data.</text>
</comment>
<protein>
    <submittedName>
        <fullName evidence="1">Uncharacterized protein</fullName>
    </submittedName>
</protein>
<keyword evidence="2" id="KW-1185">Reference proteome</keyword>
<name>A0A498IZ57_MALDO</name>
<sequence length="99" mass="10361">MEIDYVLSTALANARDDGGGEVLRLDLGVHGLEIPSFYPLECQLELGTERVHSGRVAAEFGKGEGFVVLVLGIEEGVAGVELEGEGGRVEGLGFLGLGF</sequence>
<evidence type="ECO:0000313" key="1">
    <source>
        <dbReference type="EMBL" id="RXH88550.1"/>
    </source>
</evidence>
<accession>A0A498IZ57</accession>
<dbReference type="Proteomes" id="UP000290289">
    <property type="component" value="Chromosome 9"/>
</dbReference>
<organism evidence="1 2">
    <name type="scientific">Malus domestica</name>
    <name type="common">Apple</name>
    <name type="synonym">Pyrus malus</name>
    <dbReference type="NCBI Taxonomy" id="3750"/>
    <lineage>
        <taxon>Eukaryota</taxon>
        <taxon>Viridiplantae</taxon>
        <taxon>Streptophyta</taxon>
        <taxon>Embryophyta</taxon>
        <taxon>Tracheophyta</taxon>
        <taxon>Spermatophyta</taxon>
        <taxon>Magnoliopsida</taxon>
        <taxon>eudicotyledons</taxon>
        <taxon>Gunneridae</taxon>
        <taxon>Pentapetalae</taxon>
        <taxon>rosids</taxon>
        <taxon>fabids</taxon>
        <taxon>Rosales</taxon>
        <taxon>Rosaceae</taxon>
        <taxon>Amygdaloideae</taxon>
        <taxon>Maleae</taxon>
        <taxon>Malus</taxon>
    </lineage>
</organism>